<evidence type="ECO:0000313" key="2">
    <source>
        <dbReference type="Proteomes" id="UP001158049"/>
    </source>
</evidence>
<sequence length="198" mass="22041">METAESLHACWFGGPADDSAADRQSKLWWSKSAALDAELATRFTPLVEAARAGALDDWKAAPQGALAFILLTDQLPRNIYRGSAAAFGSDQAAHAAAVAAIDSGMDRQLKPIERVFLYLPLEHAESIADQNRSVQLYTQLFHQAPPSRVEQYRNFLTYALRHRRVIERFGRFPHRNAILGRESTPEEVSFLQEPGSSF</sequence>
<comment type="caution">
    <text evidence="1">The sequence shown here is derived from an EMBL/GenBank/DDBJ whole genome shotgun (WGS) entry which is preliminary data.</text>
</comment>
<dbReference type="EMBL" id="FXUL01000002">
    <property type="protein sequence ID" value="SMP49720.1"/>
    <property type="molecule type" value="Genomic_DNA"/>
</dbReference>
<dbReference type="PANTHER" id="PTHR23004">
    <property type="entry name" value="DOUBLECORTIN DOMAIN CONTAINING 2"/>
    <property type="match status" value="1"/>
</dbReference>
<keyword evidence="2" id="KW-1185">Reference proteome</keyword>
<dbReference type="Gene3D" id="1.20.58.320">
    <property type="entry name" value="TPR-like"/>
    <property type="match status" value="1"/>
</dbReference>
<dbReference type="Gene3D" id="1.25.40.10">
    <property type="entry name" value="Tetratricopeptide repeat domain"/>
    <property type="match status" value="1"/>
</dbReference>
<protein>
    <submittedName>
        <fullName evidence="1">Uncharacterized conserved protein, DUF924 family</fullName>
    </submittedName>
</protein>
<dbReference type="InterPro" id="IPR011990">
    <property type="entry name" value="TPR-like_helical_dom_sf"/>
</dbReference>
<dbReference type="RefSeq" id="WP_283441105.1">
    <property type="nucleotide sequence ID" value="NZ_FXUL01000002.1"/>
</dbReference>
<reference evidence="1 2" key="1">
    <citation type="submission" date="2017-05" db="EMBL/GenBank/DDBJ databases">
        <authorList>
            <person name="Varghese N."/>
            <person name="Submissions S."/>
        </authorList>
    </citation>
    <scope>NUCLEOTIDE SEQUENCE [LARGE SCALE GENOMIC DNA]</scope>
    <source>
        <strain evidence="1 2">DSM 26001</strain>
    </source>
</reference>
<evidence type="ECO:0000313" key="1">
    <source>
        <dbReference type="EMBL" id="SMP49720.1"/>
    </source>
</evidence>
<name>A0ABY1PY13_9BURK</name>
<dbReference type="Pfam" id="PF06041">
    <property type="entry name" value="DUF924"/>
    <property type="match status" value="1"/>
</dbReference>
<accession>A0ABY1PY13</accession>
<organism evidence="1 2">
    <name type="scientific">Noviherbaspirillum suwonense</name>
    <dbReference type="NCBI Taxonomy" id="1224511"/>
    <lineage>
        <taxon>Bacteria</taxon>
        <taxon>Pseudomonadati</taxon>
        <taxon>Pseudomonadota</taxon>
        <taxon>Betaproteobacteria</taxon>
        <taxon>Burkholderiales</taxon>
        <taxon>Oxalobacteraceae</taxon>
        <taxon>Noviherbaspirillum</taxon>
    </lineage>
</organism>
<dbReference type="InterPro" id="IPR010323">
    <property type="entry name" value="DUF924"/>
</dbReference>
<dbReference type="SUPFAM" id="SSF48452">
    <property type="entry name" value="TPR-like"/>
    <property type="match status" value="1"/>
</dbReference>
<gene>
    <name evidence="1" type="ORF">SAMN06295970_102303</name>
</gene>
<proteinExistence type="predicted"/>
<dbReference type="Proteomes" id="UP001158049">
    <property type="component" value="Unassembled WGS sequence"/>
</dbReference>
<dbReference type="PANTHER" id="PTHR23004:SF7">
    <property type="entry name" value="DUF924-DOMAIN-CONTAINING PROTEIN"/>
    <property type="match status" value="1"/>
</dbReference>